<dbReference type="Pfam" id="PF00857">
    <property type="entry name" value="Isochorismatase"/>
    <property type="match status" value="1"/>
</dbReference>
<comment type="caution">
    <text evidence="3">The sequence shown here is derived from an EMBL/GenBank/DDBJ whole genome shotgun (WGS) entry which is preliminary data.</text>
</comment>
<dbReference type="GO" id="GO:0016787">
    <property type="term" value="F:hydrolase activity"/>
    <property type="evidence" value="ECO:0007669"/>
    <property type="project" value="UniProtKB-KW"/>
</dbReference>
<evidence type="ECO:0000313" key="4">
    <source>
        <dbReference type="Proteomes" id="UP001589798"/>
    </source>
</evidence>
<keyword evidence="4" id="KW-1185">Reference proteome</keyword>
<evidence type="ECO:0000313" key="3">
    <source>
        <dbReference type="EMBL" id="MFC0205812.1"/>
    </source>
</evidence>
<dbReference type="InterPro" id="IPR036380">
    <property type="entry name" value="Isochorismatase-like_sf"/>
</dbReference>
<sequence length="208" mass="23107">MAQTDPVQVPHRDQEGDGTALLIIDMINCFDFPGAEALQPAAEAAADAIERLRAEFEARGWPVVYVNDNFGEWHSERSRLVERALEHDNPVTQRLRPRADDFFIIKPQFSGFYATNLAVLLPKLGVTRLVLTGIATDICILFTAADAHMRDYSLWVPGDAVAAEDPERNRWALRIMQDSMGAETAASAALSLDDWLAKLDKSKSPLNE</sequence>
<organism evidence="3 4">
    <name type="scientific">Novosphingobium soli</name>
    <dbReference type="NCBI Taxonomy" id="574956"/>
    <lineage>
        <taxon>Bacteria</taxon>
        <taxon>Pseudomonadati</taxon>
        <taxon>Pseudomonadota</taxon>
        <taxon>Alphaproteobacteria</taxon>
        <taxon>Sphingomonadales</taxon>
        <taxon>Sphingomonadaceae</taxon>
        <taxon>Novosphingobium</taxon>
    </lineage>
</organism>
<dbReference type="PANTHER" id="PTHR43540">
    <property type="entry name" value="PEROXYUREIDOACRYLATE/UREIDOACRYLATE AMIDOHYDROLASE-RELATED"/>
    <property type="match status" value="1"/>
</dbReference>
<dbReference type="RefSeq" id="WP_379488545.1">
    <property type="nucleotide sequence ID" value="NZ_JBHLWK010000020.1"/>
</dbReference>
<accession>A0ABV6CZJ6</accession>
<dbReference type="SUPFAM" id="SSF52499">
    <property type="entry name" value="Isochorismatase-like hydrolases"/>
    <property type="match status" value="1"/>
</dbReference>
<evidence type="ECO:0000259" key="2">
    <source>
        <dbReference type="Pfam" id="PF00857"/>
    </source>
</evidence>
<evidence type="ECO:0000256" key="1">
    <source>
        <dbReference type="ARBA" id="ARBA00022801"/>
    </source>
</evidence>
<name>A0ABV6CZJ6_9SPHN</name>
<dbReference type="Proteomes" id="UP001589798">
    <property type="component" value="Unassembled WGS sequence"/>
</dbReference>
<dbReference type="CDD" id="cd00431">
    <property type="entry name" value="cysteine_hydrolases"/>
    <property type="match status" value="1"/>
</dbReference>
<protein>
    <submittedName>
        <fullName evidence="3">Cysteine hydrolase family protein</fullName>
    </submittedName>
</protein>
<proteinExistence type="predicted"/>
<keyword evidence="1 3" id="KW-0378">Hydrolase</keyword>
<gene>
    <name evidence="3" type="ORF">ACFFJC_16220</name>
</gene>
<dbReference type="EMBL" id="JBHLWK010000020">
    <property type="protein sequence ID" value="MFC0205812.1"/>
    <property type="molecule type" value="Genomic_DNA"/>
</dbReference>
<reference evidence="3 4" key="1">
    <citation type="submission" date="2024-09" db="EMBL/GenBank/DDBJ databases">
        <authorList>
            <person name="Sun Q."/>
            <person name="Mori K."/>
        </authorList>
    </citation>
    <scope>NUCLEOTIDE SEQUENCE [LARGE SCALE GENOMIC DNA]</scope>
    <source>
        <strain evidence="3 4">CCM 7706</strain>
    </source>
</reference>
<dbReference type="InterPro" id="IPR050272">
    <property type="entry name" value="Isochorismatase-like_hydrls"/>
</dbReference>
<dbReference type="InterPro" id="IPR000868">
    <property type="entry name" value="Isochorismatase-like_dom"/>
</dbReference>
<dbReference type="Gene3D" id="3.40.50.850">
    <property type="entry name" value="Isochorismatase-like"/>
    <property type="match status" value="1"/>
</dbReference>
<dbReference type="PANTHER" id="PTHR43540:SF6">
    <property type="entry name" value="ISOCHORISMATASE-LIKE DOMAIN-CONTAINING PROTEIN"/>
    <property type="match status" value="1"/>
</dbReference>
<feature type="domain" description="Isochorismatase-like" evidence="2">
    <location>
        <begin position="19"/>
        <end position="184"/>
    </location>
</feature>